<name>A0AAU6T0R5_UNCXX</name>
<dbReference type="PROSITE" id="PS50887">
    <property type="entry name" value="GGDEF"/>
    <property type="match status" value="1"/>
</dbReference>
<evidence type="ECO:0000256" key="1">
    <source>
        <dbReference type="SAM" id="Coils"/>
    </source>
</evidence>
<dbReference type="NCBIfam" id="TIGR00254">
    <property type="entry name" value="GGDEF"/>
    <property type="match status" value="1"/>
</dbReference>
<accession>A0AAU6T0R5</accession>
<dbReference type="PANTHER" id="PTHR45138:SF6">
    <property type="entry name" value="DIGUANYLATE CYCLASE DGCN"/>
    <property type="match status" value="1"/>
</dbReference>
<dbReference type="SMART" id="SM00267">
    <property type="entry name" value="GGDEF"/>
    <property type="match status" value="1"/>
</dbReference>
<dbReference type="PANTHER" id="PTHR45138">
    <property type="entry name" value="REGULATORY COMPONENTS OF SENSORY TRANSDUCTION SYSTEM"/>
    <property type="match status" value="1"/>
</dbReference>
<dbReference type="GO" id="GO:0005886">
    <property type="term" value="C:plasma membrane"/>
    <property type="evidence" value="ECO:0007669"/>
    <property type="project" value="TreeGrafter"/>
</dbReference>
<dbReference type="GO" id="GO:0052621">
    <property type="term" value="F:diguanylate cyclase activity"/>
    <property type="evidence" value="ECO:0007669"/>
    <property type="project" value="TreeGrafter"/>
</dbReference>
<dbReference type="InterPro" id="IPR050469">
    <property type="entry name" value="Diguanylate_Cyclase"/>
</dbReference>
<dbReference type="Pfam" id="PF00990">
    <property type="entry name" value="GGDEF"/>
    <property type="match status" value="1"/>
</dbReference>
<sequence length="237" mass="26752">MSKVLSDTVNLEPKMTCVTGQTSEPMINHQAYRHAEHTMQALIKENQQLLAKIARLEYQLNHDGLTGLNTREYGMLILEQWLQSQSTSPLAIVFIDLDNLKMINDQFGHAIGDKALAHIGRILKEISNGDHDIARFGGDEFVALLPGYDDIKAQRWCAALEQKLSRSPFTRVDNTAFHVTVSAGVYIHQNTPKRDVSHNPTAHSLIELADQSMYQVKKFKKRHQSVTDENGYSVINE</sequence>
<dbReference type="InterPro" id="IPR029787">
    <property type="entry name" value="Nucleotide_cyclase"/>
</dbReference>
<dbReference type="GO" id="GO:1902201">
    <property type="term" value="P:negative regulation of bacterial-type flagellum-dependent cell motility"/>
    <property type="evidence" value="ECO:0007669"/>
    <property type="project" value="TreeGrafter"/>
</dbReference>
<dbReference type="AlphaFoldDB" id="A0AAU6T0R5"/>
<gene>
    <name evidence="3" type="ORF">MRM62_06180</name>
</gene>
<dbReference type="CDD" id="cd01949">
    <property type="entry name" value="GGDEF"/>
    <property type="match status" value="1"/>
</dbReference>
<proteinExistence type="predicted"/>
<reference evidence="3" key="1">
    <citation type="submission" date="2022-03" db="EMBL/GenBank/DDBJ databases">
        <title>Sea Food Isolates.</title>
        <authorList>
            <person name="Li c."/>
        </authorList>
    </citation>
    <scope>NUCLEOTIDE SEQUENCE</scope>
    <source>
        <strain evidence="3">19CA03SA04</strain>
    </source>
</reference>
<dbReference type="Gene3D" id="3.30.70.270">
    <property type="match status" value="1"/>
</dbReference>
<organism evidence="3">
    <name type="scientific">bacterium 19CA03SA04</name>
    <dbReference type="NCBI Taxonomy" id="2920698"/>
    <lineage>
        <taxon>Bacteria</taxon>
    </lineage>
</organism>
<dbReference type="GO" id="GO:0043709">
    <property type="term" value="P:cell adhesion involved in single-species biofilm formation"/>
    <property type="evidence" value="ECO:0007669"/>
    <property type="project" value="TreeGrafter"/>
</dbReference>
<protein>
    <submittedName>
        <fullName evidence="3">GGDEF domain-containing protein</fullName>
    </submittedName>
</protein>
<evidence type="ECO:0000259" key="2">
    <source>
        <dbReference type="PROSITE" id="PS50887"/>
    </source>
</evidence>
<feature type="coiled-coil region" evidence="1">
    <location>
        <begin position="32"/>
        <end position="59"/>
    </location>
</feature>
<dbReference type="InterPro" id="IPR043128">
    <property type="entry name" value="Rev_trsase/Diguanyl_cyclase"/>
</dbReference>
<keyword evidence="1" id="KW-0175">Coiled coil</keyword>
<dbReference type="SUPFAM" id="SSF55073">
    <property type="entry name" value="Nucleotide cyclase"/>
    <property type="match status" value="1"/>
</dbReference>
<evidence type="ECO:0000313" key="3">
    <source>
        <dbReference type="EMBL" id="XAG25737.1"/>
    </source>
</evidence>
<dbReference type="InterPro" id="IPR000160">
    <property type="entry name" value="GGDEF_dom"/>
</dbReference>
<feature type="domain" description="GGDEF" evidence="2">
    <location>
        <begin position="88"/>
        <end position="229"/>
    </location>
</feature>
<dbReference type="EMBL" id="CP095340">
    <property type="protein sequence ID" value="XAG25737.1"/>
    <property type="molecule type" value="Genomic_DNA"/>
</dbReference>